<proteinExistence type="predicted"/>
<accession>A0A7K3LWK1</accession>
<protein>
    <recommendedName>
        <fullName evidence="3">DUF1298 domain-containing protein</fullName>
    </recommendedName>
</protein>
<dbReference type="AlphaFoldDB" id="A0A7K3LWK1"/>
<dbReference type="Proteomes" id="UP000466307">
    <property type="component" value="Unassembled WGS sequence"/>
</dbReference>
<evidence type="ECO:0000313" key="2">
    <source>
        <dbReference type="Proteomes" id="UP000466307"/>
    </source>
</evidence>
<name>A0A7K3LWK1_9ACTN</name>
<keyword evidence="2" id="KW-1185">Reference proteome</keyword>
<comment type="caution">
    <text evidence="1">The sequence shown here is derived from an EMBL/GenBank/DDBJ whole genome shotgun (WGS) entry which is preliminary data.</text>
</comment>
<evidence type="ECO:0008006" key="3">
    <source>
        <dbReference type="Google" id="ProtNLM"/>
    </source>
</evidence>
<gene>
    <name evidence="1" type="ORF">GYA93_22575</name>
</gene>
<sequence length="416" mass="43078">MEQALDLPVVNQVVWRIPGELARADFDRLASGLSHSRLARLVRRSPLPVRDRWFHSVSAGVSHYADDPIPASSILDWARGQAGAGFDVVAGPSWRISAVRSADTDETFVTWTGSHVIGDGGAVLGGIAEVLVGVPFDTTNAPTGIVDTLTELGSSIGGSVKAAVRLIRTRPQPIVRPEARPVPAVDESSWGGVSPTAVVTIDGGAYDAAASAAGGTMTTLFAAIVIGVLEATGRVVEGDVVPLSLPMSTRTPGDRRANATTGVTARIPVTADRYHDLSPLRTATKAAYGELSAGPGQLSLLGRIAQPLGDGLVRRLAADSRAPLCLASTLGTLDPTFAGLGTGTPGSVALRSVTVGTTAETLRRMQGGVSAWLGRSAGSITLCMTSLDPDRVADDAALTGLITRELDRWGLSAKSW</sequence>
<evidence type="ECO:0000313" key="1">
    <source>
        <dbReference type="EMBL" id="NDK92321.1"/>
    </source>
</evidence>
<organism evidence="1 2">
    <name type="scientific">Gordonia desulfuricans</name>
    <dbReference type="NCBI Taxonomy" id="89051"/>
    <lineage>
        <taxon>Bacteria</taxon>
        <taxon>Bacillati</taxon>
        <taxon>Actinomycetota</taxon>
        <taxon>Actinomycetes</taxon>
        <taxon>Mycobacteriales</taxon>
        <taxon>Gordoniaceae</taxon>
        <taxon>Gordonia</taxon>
    </lineage>
</organism>
<reference evidence="1 2" key="1">
    <citation type="submission" date="2020-01" db="EMBL/GenBank/DDBJ databases">
        <title>Investigation of new actinobacteria for the biodesulphurisation of diesel fuel.</title>
        <authorList>
            <person name="Athi Narayanan S.M."/>
        </authorList>
    </citation>
    <scope>NUCLEOTIDE SEQUENCE [LARGE SCALE GENOMIC DNA]</scope>
    <source>
        <strain evidence="1 2">213E</strain>
    </source>
</reference>
<dbReference type="EMBL" id="JAADZU010000113">
    <property type="protein sequence ID" value="NDK92321.1"/>
    <property type="molecule type" value="Genomic_DNA"/>
</dbReference>